<dbReference type="AlphaFoldDB" id="A0A371RJN8"/>
<evidence type="ECO:0000313" key="13">
    <source>
        <dbReference type="EMBL" id="RFB05663.1"/>
    </source>
</evidence>
<dbReference type="EMBL" id="QUQO01000001">
    <property type="protein sequence ID" value="RFB05663.1"/>
    <property type="molecule type" value="Genomic_DNA"/>
</dbReference>
<keyword evidence="5 11" id="KW-0812">Transmembrane</keyword>
<dbReference type="InterPro" id="IPR011812">
    <property type="entry name" value="Pep_trsgly"/>
</dbReference>
<reference evidence="13 14" key="1">
    <citation type="submission" date="2018-08" db="EMBL/GenBank/DDBJ databases">
        <title>Parvularcula sp. SM1705, isolated from surface water of the South Sea China.</title>
        <authorList>
            <person name="Sun L."/>
        </authorList>
    </citation>
    <scope>NUCLEOTIDE SEQUENCE [LARGE SCALE GENOMIC DNA]</scope>
    <source>
        <strain evidence="13 14">SM1705</strain>
    </source>
</reference>
<dbReference type="SUPFAM" id="SSF53955">
    <property type="entry name" value="Lysozyme-like"/>
    <property type="match status" value="1"/>
</dbReference>
<dbReference type="GO" id="GO:0009252">
    <property type="term" value="P:peptidoglycan biosynthetic process"/>
    <property type="evidence" value="ECO:0007669"/>
    <property type="project" value="UniProtKB-UniRule"/>
</dbReference>
<comment type="catalytic activity">
    <reaction evidence="11">
        <text>[GlcNAc-(1-&gt;4)-Mur2Ac(oyl-L-Ala-gamma-D-Glu-L-Lys-D-Ala-D-Ala)](n)-di-trans,octa-cis-undecaprenyl diphosphate + beta-D-GlcNAc-(1-&gt;4)-Mur2Ac(oyl-L-Ala-gamma-D-Glu-L-Lys-D-Ala-D-Ala)-di-trans,octa-cis-undecaprenyl diphosphate = [GlcNAc-(1-&gt;4)-Mur2Ac(oyl-L-Ala-gamma-D-Glu-L-Lys-D-Ala-D-Ala)](n+1)-di-trans,octa-cis-undecaprenyl diphosphate + di-trans,octa-cis-undecaprenyl diphosphate + H(+)</text>
        <dbReference type="Rhea" id="RHEA:23708"/>
        <dbReference type="Rhea" id="RHEA-COMP:9602"/>
        <dbReference type="Rhea" id="RHEA-COMP:9603"/>
        <dbReference type="ChEBI" id="CHEBI:15378"/>
        <dbReference type="ChEBI" id="CHEBI:58405"/>
        <dbReference type="ChEBI" id="CHEBI:60033"/>
        <dbReference type="ChEBI" id="CHEBI:78435"/>
        <dbReference type="EC" id="2.4.99.28"/>
    </reaction>
</comment>
<dbReference type="GO" id="GO:0009274">
    <property type="term" value="C:peptidoglycan-based cell wall"/>
    <property type="evidence" value="ECO:0007669"/>
    <property type="project" value="InterPro"/>
</dbReference>
<keyword evidence="4 11" id="KW-0808">Transferase</keyword>
<evidence type="ECO:0000256" key="10">
    <source>
        <dbReference type="ARBA" id="ARBA00023316"/>
    </source>
</evidence>
<dbReference type="InterPro" id="IPR023346">
    <property type="entry name" value="Lysozyme-like_dom_sf"/>
</dbReference>
<evidence type="ECO:0000256" key="8">
    <source>
        <dbReference type="ARBA" id="ARBA00022989"/>
    </source>
</evidence>
<keyword evidence="7 11" id="KW-0573">Peptidoglycan synthesis</keyword>
<dbReference type="GO" id="GO:0008360">
    <property type="term" value="P:regulation of cell shape"/>
    <property type="evidence" value="ECO:0007669"/>
    <property type="project" value="UniProtKB-KW"/>
</dbReference>
<comment type="function">
    <text evidence="11">Peptidoglycan polymerase that catalyzes glycan chain elongation from lipid-linked precursors.</text>
</comment>
<feature type="transmembrane region" description="Helical" evidence="11">
    <location>
        <begin position="21"/>
        <end position="49"/>
    </location>
</feature>
<name>A0A371RJN8_9PROT</name>
<evidence type="ECO:0000313" key="14">
    <source>
        <dbReference type="Proteomes" id="UP000264589"/>
    </source>
</evidence>
<gene>
    <name evidence="11" type="primary">mtgA</name>
    <name evidence="13" type="ORF">DX908_10540</name>
</gene>
<dbReference type="InterPro" id="IPR001264">
    <property type="entry name" value="Glyco_trans_51"/>
</dbReference>
<comment type="subcellular location">
    <subcellularLocation>
        <location evidence="11">Cell inner membrane</location>
        <topology evidence="11">Single-pass membrane protein</topology>
    </subcellularLocation>
</comment>
<evidence type="ECO:0000256" key="1">
    <source>
        <dbReference type="ARBA" id="ARBA00022475"/>
    </source>
</evidence>
<dbReference type="HAMAP" id="MF_00766">
    <property type="entry name" value="PGT_MtgA"/>
    <property type="match status" value="1"/>
</dbReference>
<evidence type="ECO:0000256" key="4">
    <source>
        <dbReference type="ARBA" id="ARBA00022679"/>
    </source>
</evidence>
<dbReference type="GO" id="GO:0005886">
    <property type="term" value="C:plasma membrane"/>
    <property type="evidence" value="ECO:0007669"/>
    <property type="project" value="UniProtKB-SubCell"/>
</dbReference>
<dbReference type="Gene3D" id="1.10.3810.10">
    <property type="entry name" value="Biosynthetic peptidoglycan transglycosylase-like"/>
    <property type="match status" value="1"/>
</dbReference>
<keyword evidence="8 11" id="KW-1133">Transmembrane helix</keyword>
<evidence type="ECO:0000256" key="5">
    <source>
        <dbReference type="ARBA" id="ARBA00022692"/>
    </source>
</evidence>
<evidence type="ECO:0000256" key="7">
    <source>
        <dbReference type="ARBA" id="ARBA00022984"/>
    </source>
</evidence>
<keyword evidence="14" id="KW-1185">Reference proteome</keyword>
<proteinExistence type="inferred from homology"/>
<keyword evidence="1 11" id="KW-1003">Cell membrane</keyword>
<dbReference type="GO" id="GO:0071555">
    <property type="term" value="P:cell wall organization"/>
    <property type="evidence" value="ECO:0007669"/>
    <property type="project" value="UniProtKB-KW"/>
</dbReference>
<keyword evidence="10 11" id="KW-0961">Cell wall biogenesis/degradation</keyword>
<keyword evidence="9 11" id="KW-0472">Membrane</keyword>
<keyword evidence="6 11" id="KW-0133">Cell shape</keyword>
<dbReference type="EC" id="2.4.99.28" evidence="11"/>
<evidence type="ECO:0000259" key="12">
    <source>
        <dbReference type="Pfam" id="PF00912"/>
    </source>
</evidence>
<keyword evidence="2 11" id="KW-0997">Cell inner membrane</keyword>
<dbReference type="Proteomes" id="UP000264589">
    <property type="component" value="Unassembled WGS sequence"/>
</dbReference>
<evidence type="ECO:0000256" key="9">
    <source>
        <dbReference type="ARBA" id="ARBA00023136"/>
    </source>
</evidence>
<evidence type="ECO:0000256" key="11">
    <source>
        <dbReference type="HAMAP-Rule" id="MF_00766"/>
    </source>
</evidence>
<accession>A0A371RJN8</accession>
<organism evidence="13 14">
    <name type="scientific">Parvularcula marina</name>
    <dbReference type="NCBI Taxonomy" id="2292771"/>
    <lineage>
        <taxon>Bacteria</taxon>
        <taxon>Pseudomonadati</taxon>
        <taxon>Pseudomonadota</taxon>
        <taxon>Alphaproteobacteria</taxon>
        <taxon>Parvularculales</taxon>
        <taxon>Parvularculaceae</taxon>
        <taxon>Parvularcula</taxon>
    </lineage>
</organism>
<comment type="pathway">
    <text evidence="11">Cell wall biogenesis; peptidoglycan biosynthesis.</text>
</comment>
<dbReference type="FunCoup" id="A0A371RJN8">
    <property type="interactions" value="146"/>
</dbReference>
<dbReference type="Pfam" id="PF00912">
    <property type="entry name" value="Transgly"/>
    <property type="match status" value="1"/>
</dbReference>
<dbReference type="OrthoDB" id="9766909at2"/>
<comment type="similarity">
    <text evidence="11">Belongs to the glycosyltransferase 51 family.</text>
</comment>
<feature type="domain" description="Glycosyl transferase family 51" evidence="12">
    <location>
        <begin position="69"/>
        <end position="236"/>
    </location>
</feature>
<dbReference type="NCBIfam" id="TIGR02070">
    <property type="entry name" value="mono_pep_trsgly"/>
    <property type="match status" value="1"/>
</dbReference>
<dbReference type="GO" id="GO:0016763">
    <property type="term" value="F:pentosyltransferase activity"/>
    <property type="evidence" value="ECO:0007669"/>
    <property type="project" value="InterPro"/>
</dbReference>
<dbReference type="PANTHER" id="PTHR30400:SF0">
    <property type="entry name" value="BIOSYNTHETIC PEPTIDOGLYCAN TRANSGLYCOSYLASE"/>
    <property type="match status" value="1"/>
</dbReference>
<protein>
    <recommendedName>
        <fullName evidence="11">Biosynthetic peptidoglycan transglycosylase</fullName>
        <ecNumber evidence="11">2.4.99.28</ecNumber>
    </recommendedName>
    <alternativeName>
        <fullName evidence="11">Glycan polymerase</fullName>
    </alternativeName>
    <alternativeName>
        <fullName evidence="11">Peptidoglycan glycosyltransferase MtgA</fullName>
        <shortName evidence="11">PGT</shortName>
    </alternativeName>
</protein>
<evidence type="ECO:0000256" key="2">
    <source>
        <dbReference type="ARBA" id="ARBA00022519"/>
    </source>
</evidence>
<dbReference type="GO" id="GO:0008955">
    <property type="term" value="F:peptidoglycan glycosyltransferase activity"/>
    <property type="evidence" value="ECO:0007669"/>
    <property type="project" value="UniProtKB-UniRule"/>
</dbReference>
<dbReference type="InterPro" id="IPR036950">
    <property type="entry name" value="PBP_transglycosylase"/>
</dbReference>
<dbReference type="UniPathway" id="UPA00219"/>
<dbReference type="PANTHER" id="PTHR30400">
    <property type="entry name" value="MONOFUNCTIONAL BIOSYNTHETIC PEPTIDOGLYCAN TRANSGLYCOSYLASE"/>
    <property type="match status" value="1"/>
</dbReference>
<evidence type="ECO:0000256" key="6">
    <source>
        <dbReference type="ARBA" id="ARBA00022960"/>
    </source>
</evidence>
<keyword evidence="3 11" id="KW-0328">Glycosyltransferase</keyword>
<comment type="caution">
    <text evidence="13">The sequence shown here is derived from an EMBL/GenBank/DDBJ whole genome shotgun (WGS) entry which is preliminary data.</text>
</comment>
<sequence length="251" mass="28372">MPSKKSKRRKKSRFARWRAKIRLPSFLTLFKWGVMAALGFVIVSIFWVVALRFVPAPGTTLMVMRSWSGEEISREWVRLEDISPELVRAVIAAEDTKFCTHRGFDVEQIRKALDDAAEGKRLRGASTISQQTAKNVFLWPGRGFVRKGLEAWYTLLIETFWPKSRIMEMYLNVAEWGDGYFGAEAAAHGRFGRDAAALSPYQASLLAAVLPNPHDWRADNPGPYVRKRAGTLQARMRVVARDGLADCVLAK</sequence>
<dbReference type="InParanoid" id="A0A371RJN8"/>
<evidence type="ECO:0000256" key="3">
    <source>
        <dbReference type="ARBA" id="ARBA00022676"/>
    </source>
</evidence>